<evidence type="ECO:0000313" key="4">
    <source>
        <dbReference type="Proteomes" id="UP000284120"/>
    </source>
</evidence>
<keyword evidence="4" id="KW-1185">Reference proteome</keyword>
<feature type="domain" description="Protein glutaminase" evidence="2">
    <location>
        <begin position="52"/>
        <end position="161"/>
    </location>
</feature>
<feature type="signal peptide" evidence="1">
    <location>
        <begin position="1"/>
        <end position="20"/>
    </location>
</feature>
<evidence type="ECO:0000256" key="1">
    <source>
        <dbReference type="SAM" id="SignalP"/>
    </source>
</evidence>
<keyword evidence="1" id="KW-0732">Signal</keyword>
<gene>
    <name evidence="3" type="ORF">DPV69_07220</name>
</gene>
<dbReference type="RefSeq" id="WP_128353330.1">
    <property type="nucleotide sequence ID" value="NZ_QMHN01000002.1"/>
</dbReference>
<evidence type="ECO:0000259" key="2">
    <source>
        <dbReference type="Pfam" id="PF18626"/>
    </source>
</evidence>
<name>A0A3S3PHC5_9SPHI</name>
<dbReference type="Pfam" id="PF18626">
    <property type="entry name" value="Gln_deamidase_2"/>
    <property type="match status" value="1"/>
</dbReference>
<comment type="caution">
    <text evidence="3">The sequence shown here is derived from an EMBL/GenBank/DDBJ whole genome shotgun (WGS) entry which is preliminary data.</text>
</comment>
<dbReference type="EMBL" id="SAYW01000002">
    <property type="protein sequence ID" value="RWU08164.1"/>
    <property type="molecule type" value="Genomic_DNA"/>
</dbReference>
<organism evidence="3 4">
    <name type="scientific">Pedobacter chitinilyticus</name>
    <dbReference type="NCBI Taxonomy" id="2233776"/>
    <lineage>
        <taxon>Bacteria</taxon>
        <taxon>Pseudomonadati</taxon>
        <taxon>Bacteroidota</taxon>
        <taxon>Sphingobacteriia</taxon>
        <taxon>Sphingobacteriales</taxon>
        <taxon>Sphingobacteriaceae</taxon>
        <taxon>Pedobacter</taxon>
    </lineage>
</organism>
<protein>
    <recommendedName>
        <fullName evidence="2">Protein glutaminase domain-containing protein</fullName>
    </recommendedName>
</protein>
<sequence>MNKIILSLAMAIGVMTSTFAQKQFEVEVRYPSAGVTSKKITSLAKLSDADINKAFKAIRTSGMEFRYPQGGCQQRAEMMHAILHDIGIDHAKIWLFAPSNTDPGSQTKLEINDPNGLVLGGKITWGYHVAPLIMSSRGDTLILDPSISRDAPIKLRDWFRAINNSSVSSYTILDPNQFFFYTDGNGKITGSFYKYEPLAGYSTMYDKLVLEREIAVNDVAMFLKGKLDNGYADSANQIRTLVSNVNNMVNFFAASEKMEAYLSGVTVRNLLTKHPALMNEAMKYYADRVTYWTDFKGKLR</sequence>
<feature type="chain" id="PRO_5018637419" description="Protein glutaminase domain-containing protein" evidence="1">
    <location>
        <begin position="21"/>
        <end position="300"/>
    </location>
</feature>
<evidence type="ECO:0000313" key="3">
    <source>
        <dbReference type="EMBL" id="RWU08164.1"/>
    </source>
</evidence>
<dbReference type="Proteomes" id="UP000284120">
    <property type="component" value="Unassembled WGS sequence"/>
</dbReference>
<reference evidence="3 4" key="1">
    <citation type="submission" date="2018-06" db="EMBL/GenBank/DDBJ databases">
        <title>Pedobacter endophyticus sp. nov., an endophytic bacterium isolated from a leaf of Triticum aestivum.</title>
        <authorList>
            <person name="Zhang L."/>
        </authorList>
    </citation>
    <scope>NUCLEOTIDE SEQUENCE [LARGE SCALE GENOMIC DNA]</scope>
    <source>
        <strain evidence="3 4">CM134L-2</strain>
    </source>
</reference>
<accession>A0A3S3PHC5</accession>
<dbReference type="InterPro" id="IPR041325">
    <property type="entry name" value="Gln_deamidase_2"/>
</dbReference>
<dbReference type="Gene3D" id="3.10.620.30">
    <property type="match status" value="1"/>
</dbReference>
<dbReference type="AlphaFoldDB" id="A0A3S3PHC5"/>
<dbReference type="OrthoDB" id="798749at2"/>
<proteinExistence type="predicted"/>